<proteinExistence type="predicted"/>
<evidence type="ECO:0000313" key="2">
    <source>
        <dbReference type="EMBL" id="MBW0591600.1"/>
    </source>
</evidence>
<feature type="compositionally biased region" description="Polar residues" evidence="1">
    <location>
        <begin position="94"/>
        <end position="132"/>
    </location>
</feature>
<gene>
    <name evidence="2" type="ORF">O181_131315</name>
</gene>
<organism evidence="2 3">
    <name type="scientific">Austropuccinia psidii MF-1</name>
    <dbReference type="NCBI Taxonomy" id="1389203"/>
    <lineage>
        <taxon>Eukaryota</taxon>
        <taxon>Fungi</taxon>
        <taxon>Dikarya</taxon>
        <taxon>Basidiomycota</taxon>
        <taxon>Pucciniomycotina</taxon>
        <taxon>Pucciniomycetes</taxon>
        <taxon>Pucciniales</taxon>
        <taxon>Sphaerophragmiaceae</taxon>
        <taxon>Austropuccinia</taxon>
    </lineage>
</organism>
<sequence>MKLMTLFHLQKELTPPQEASMDIYKASQKAYSNALQHKEYQILADLWEKFMNSYLTVRKLLGHPSTLKLLNGWHPLMEKKNMILLTAEWRKKPTTTNASAKTSPSGQQKQFQCEKAATSSKQGQREGTSPNALQPGIQDFKDSAGCYEKCISDGQNNDGITKREEARLRFQK</sequence>
<protein>
    <submittedName>
        <fullName evidence="2">Uncharacterized protein</fullName>
    </submittedName>
</protein>
<feature type="region of interest" description="Disordered" evidence="1">
    <location>
        <begin position="153"/>
        <end position="172"/>
    </location>
</feature>
<feature type="compositionally biased region" description="Basic and acidic residues" evidence="1">
    <location>
        <begin position="160"/>
        <end position="172"/>
    </location>
</feature>
<feature type="region of interest" description="Disordered" evidence="1">
    <location>
        <begin position="93"/>
        <end position="139"/>
    </location>
</feature>
<keyword evidence="3" id="KW-1185">Reference proteome</keyword>
<comment type="caution">
    <text evidence="2">The sequence shown here is derived from an EMBL/GenBank/DDBJ whole genome shotgun (WGS) entry which is preliminary data.</text>
</comment>
<accession>A0A9Q3L0N5</accession>
<dbReference type="AlphaFoldDB" id="A0A9Q3L0N5"/>
<name>A0A9Q3L0N5_9BASI</name>
<dbReference type="EMBL" id="AVOT02143993">
    <property type="protein sequence ID" value="MBW0591600.1"/>
    <property type="molecule type" value="Genomic_DNA"/>
</dbReference>
<evidence type="ECO:0000256" key="1">
    <source>
        <dbReference type="SAM" id="MobiDB-lite"/>
    </source>
</evidence>
<reference evidence="2" key="1">
    <citation type="submission" date="2021-03" db="EMBL/GenBank/DDBJ databases">
        <title>Draft genome sequence of rust myrtle Austropuccinia psidii MF-1, a brazilian biotype.</title>
        <authorList>
            <person name="Quecine M.C."/>
            <person name="Pachon D.M.R."/>
            <person name="Bonatelli M.L."/>
            <person name="Correr F.H."/>
            <person name="Franceschini L.M."/>
            <person name="Leite T.F."/>
            <person name="Margarido G.R.A."/>
            <person name="Almeida C.A."/>
            <person name="Ferrarezi J.A."/>
            <person name="Labate C.A."/>
        </authorList>
    </citation>
    <scope>NUCLEOTIDE SEQUENCE</scope>
    <source>
        <strain evidence="2">MF-1</strain>
    </source>
</reference>
<evidence type="ECO:0000313" key="3">
    <source>
        <dbReference type="Proteomes" id="UP000765509"/>
    </source>
</evidence>
<dbReference type="Proteomes" id="UP000765509">
    <property type="component" value="Unassembled WGS sequence"/>
</dbReference>